<gene>
    <name evidence="20" type="ORF">INT43_009128</name>
</gene>
<dbReference type="EC" id="3.2.1.1" evidence="4"/>
<dbReference type="GO" id="GO:0016052">
    <property type="term" value="P:carbohydrate catabolic process"/>
    <property type="evidence" value="ECO:0007669"/>
    <property type="project" value="InterPro"/>
</dbReference>
<feature type="disulfide bond" evidence="16">
    <location>
        <begin position="174"/>
        <end position="187"/>
    </location>
</feature>
<accession>A0A8H7PCQ5</accession>
<comment type="catalytic activity">
    <reaction evidence="1">
        <text>Endohydrolysis of (1-&gt;4)-alpha-D-glucosidic linkages in polysaccharides containing three or more (1-&gt;4)-alpha-linked D-glucose units.</text>
        <dbReference type="EC" id="3.2.1.1"/>
    </reaction>
</comment>
<evidence type="ECO:0000256" key="6">
    <source>
        <dbReference type="ARBA" id="ARBA00022729"/>
    </source>
</evidence>
<keyword evidence="10" id="KW-0325">Glycoprotein</keyword>
<dbReference type="PIRSF" id="PIRSF001024">
    <property type="entry name" value="Alph-amyl_fung"/>
    <property type="match status" value="1"/>
</dbReference>
<evidence type="ECO:0000313" key="21">
    <source>
        <dbReference type="Proteomes" id="UP000654370"/>
    </source>
</evidence>
<dbReference type="InterPro" id="IPR017853">
    <property type="entry name" value="GH"/>
</dbReference>
<evidence type="ECO:0000256" key="9">
    <source>
        <dbReference type="ARBA" id="ARBA00023157"/>
    </source>
</evidence>
<feature type="chain" id="PRO_5034060593" description="alpha-amylase" evidence="18">
    <location>
        <begin position="20"/>
        <end position="471"/>
    </location>
</feature>
<feature type="binding site" evidence="15">
    <location>
        <position position="249"/>
    </location>
    <ligand>
        <name>Ca(2+)</name>
        <dbReference type="ChEBI" id="CHEBI:29108"/>
        <label>2</label>
    </ligand>
</feature>
<evidence type="ECO:0000256" key="18">
    <source>
        <dbReference type="SAM" id="SignalP"/>
    </source>
</evidence>
<dbReference type="Gene3D" id="3.20.20.80">
    <property type="entry name" value="Glycosidases"/>
    <property type="match status" value="1"/>
</dbReference>
<proteinExistence type="inferred from homology"/>
<evidence type="ECO:0000256" key="8">
    <source>
        <dbReference type="ARBA" id="ARBA00022837"/>
    </source>
</evidence>
<evidence type="ECO:0000259" key="19">
    <source>
        <dbReference type="SMART" id="SM00642"/>
    </source>
</evidence>
<reference evidence="20" key="1">
    <citation type="submission" date="2020-12" db="EMBL/GenBank/DDBJ databases">
        <title>Metabolic potential, ecology and presence of endohyphal bacteria is reflected in genomic diversity of Mucoromycotina.</title>
        <authorList>
            <person name="Muszewska A."/>
            <person name="Okrasinska A."/>
            <person name="Steczkiewicz K."/>
            <person name="Drgas O."/>
            <person name="Orlowska M."/>
            <person name="Perlinska-Lenart U."/>
            <person name="Aleksandrzak-Piekarczyk T."/>
            <person name="Szatraj K."/>
            <person name="Zielenkiewicz U."/>
            <person name="Pilsyk S."/>
            <person name="Malc E."/>
            <person name="Mieczkowski P."/>
            <person name="Kruszewska J.S."/>
            <person name="Biernat P."/>
            <person name="Pawlowska J."/>
        </authorList>
    </citation>
    <scope>NUCLEOTIDE SEQUENCE</scope>
    <source>
        <strain evidence="20">WA0000067209</strain>
    </source>
</reference>
<evidence type="ECO:0000256" key="3">
    <source>
        <dbReference type="ARBA" id="ARBA00008061"/>
    </source>
</evidence>
<evidence type="ECO:0000256" key="4">
    <source>
        <dbReference type="ARBA" id="ARBA00012595"/>
    </source>
</evidence>
<dbReference type="EMBL" id="JAEPQZ010000021">
    <property type="protein sequence ID" value="KAG2171467.1"/>
    <property type="molecule type" value="Genomic_DNA"/>
</dbReference>
<evidence type="ECO:0000256" key="14">
    <source>
        <dbReference type="PIRSR" id="PIRSR001024-2"/>
    </source>
</evidence>
<dbReference type="GO" id="GO:0004556">
    <property type="term" value="F:alpha-amylase activity"/>
    <property type="evidence" value="ECO:0007669"/>
    <property type="project" value="UniProtKB-EC"/>
</dbReference>
<dbReference type="FunFam" id="3.20.20.80:FF:000120">
    <property type="entry name" value="Alpha-amylase A"/>
    <property type="match status" value="1"/>
</dbReference>
<feature type="active site" description="Proton donor" evidence="13">
    <location>
        <position position="249"/>
    </location>
</feature>
<dbReference type="InterPro" id="IPR013777">
    <property type="entry name" value="A-amylase-like"/>
</dbReference>
<evidence type="ECO:0000256" key="12">
    <source>
        <dbReference type="ARBA" id="ARBA00023295"/>
    </source>
</evidence>
<keyword evidence="8 15" id="KW-0106">Calcium</keyword>
<dbReference type="Proteomes" id="UP000654370">
    <property type="component" value="Unassembled WGS sequence"/>
</dbReference>
<dbReference type="GO" id="GO:0005509">
    <property type="term" value="F:calcium ion binding"/>
    <property type="evidence" value="ECO:0007669"/>
    <property type="project" value="InterPro"/>
</dbReference>
<evidence type="ECO:0000256" key="13">
    <source>
        <dbReference type="PIRSR" id="PIRSR001024-1"/>
    </source>
</evidence>
<feature type="binding site" evidence="17">
    <location>
        <position position="253"/>
    </location>
    <ligand>
        <name>substrate</name>
    </ligand>
</feature>
<comment type="caution">
    <text evidence="20">The sequence shown here is derived from an EMBL/GenBank/DDBJ whole genome shotgun (WGS) entry which is preliminary data.</text>
</comment>
<keyword evidence="9 16" id="KW-1015">Disulfide bond</keyword>
<dbReference type="SMART" id="SM00642">
    <property type="entry name" value="Aamy"/>
    <property type="match status" value="1"/>
</dbReference>
<comment type="similarity">
    <text evidence="3">Belongs to the glycosyl hydrolase 13 family.</text>
</comment>
<evidence type="ECO:0000256" key="1">
    <source>
        <dbReference type="ARBA" id="ARBA00000548"/>
    </source>
</evidence>
<keyword evidence="11" id="KW-0119">Carbohydrate metabolism</keyword>
<dbReference type="InterPro" id="IPR013780">
    <property type="entry name" value="Glyco_hydro_b"/>
</dbReference>
<feature type="binding site" evidence="15">
    <location>
        <position position="185"/>
    </location>
    <ligand>
        <name>Ca(2+)</name>
        <dbReference type="ChEBI" id="CHEBI:29108"/>
        <label>1</label>
    </ligand>
</feature>
<feature type="active site" description="Nucleophile" evidence="13">
    <location>
        <position position="225"/>
    </location>
</feature>
<dbReference type="SUPFAM" id="SSF51011">
    <property type="entry name" value="Glycosyl hydrolase domain"/>
    <property type="match status" value="1"/>
</dbReference>
<evidence type="ECO:0000256" key="5">
    <source>
        <dbReference type="ARBA" id="ARBA00022723"/>
    </source>
</evidence>
<dbReference type="Pfam" id="PF00128">
    <property type="entry name" value="Alpha-amylase"/>
    <property type="match status" value="1"/>
</dbReference>
<keyword evidence="21" id="KW-1185">Reference proteome</keyword>
<name>A0A8H7PCQ5_MORIS</name>
<comment type="cofactor">
    <cofactor evidence="2">
        <name>Ca(2+)</name>
        <dbReference type="ChEBI" id="CHEBI:29108"/>
    </cofactor>
</comment>
<evidence type="ECO:0000256" key="2">
    <source>
        <dbReference type="ARBA" id="ARBA00001913"/>
    </source>
</evidence>
<feature type="binding site" evidence="17">
    <location>
        <position position="362"/>
    </location>
    <ligand>
        <name>substrate</name>
    </ligand>
</feature>
<keyword evidence="12" id="KW-0326">Glycosidase</keyword>
<dbReference type="PANTHER" id="PTHR10357">
    <property type="entry name" value="ALPHA-AMYLASE FAMILY MEMBER"/>
    <property type="match status" value="1"/>
</dbReference>
<feature type="binding site" evidence="17">
    <location>
        <position position="223"/>
    </location>
    <ligand>
        <name>substrate</name>
    </ligand>
</feature>
<feature type="binding site" evidence="15">
    <location>
        <position position="194"/>
    </location>
    <ligand>
        <name>Ca(2+)</name>
        <dbReference type="ChEBI" id="CHEBI:29108"/>
        <label>1</label>
    </ligand>
</feature>
<evidence type="ECO:0000256" key="7">
    <source>
        <dbReference type="ARBA" id="ARBA00022801"/>
    </source>
</evidence>
<dbReference type="OrthoDB" id="1740265at2759"/>
<sequence>MKTILSAVATATFMLATSANPVQYKIQKRSPTPLGTTADDWKTKTVYQLLTDRFSKTDGSTNSCGDISTYCGGTYQGITNKLDYIAGMGFDAIWISPIPENQANGYHGYWATDFNSLNSNFGSSDDLINLVNAAHQKGISVMLDVVANHAGIPQTSGDYSGYTFNSASQYHTECDIDFNNQTSVEQCWLSGLPDINTEDDNVINTLYGIVGNWTKTYGFDAIRIDTFRHIRKDFWPSYLASANVFSTAEVADGDSSYVGPYQNYSDSIINYPLYYPITRVFGSKNSMTQLSQQIATNKQYFKDITLLTTFVDNHDNPRFLYGTSDTSLFKNALTFVMLTDGIPVYYYGSEQGFNGGADPANRAPLWTSSFDTTTDLYTFTSTLVKDARKKISGTTVTEVDVQDNVYAFTRGNALVVVNNQGSSASGSVTVKVGSGIQDGTSLKDVFTNTTVSVSGGSITYNLHNGMPSVFL</sequence>
<feature type="binding site" evidence="15">
    <location>
        <position position="148"/>
    </location>
    <ligand>
        <name>Ca(2+)</name>
        <dbReference type="ChEBI" id="CHEBI:29108"/>
        <label>1</label>
    </ligand>
</feature>
<dbReference type="Gene3D" id="2.60.40.1180">
    <property type="entry name" value="Golgi alpha-mannosidase II"/>
    <property type="match status" value="1"/>
</dbReference>
<evidence type="ECO:0000256" key="15">
    <source>
        <dbReference type="PIRSR" id="PIRSR001024-3"/>
    </source>
</evidence>
<feature type="binding site" evidence="17">
    <location>
        <position position="110"/>
    </location>
    <ligand>
        <name>substrate</name>
    </ligand>
</feature>
<feature type="binding site" evidence="17">
    <location>
        <position position="315"/>
    </location>
    <ligand>
        <name>substrate</name>
    </ligand>
</feature>
<feature type="signal peptide" evidence="18">
    <location>
        <begin position="1"/>
        <end position="19"/>
    </location>
</feature>
<dbReference type="SUPFAM" id="SSF51445">
    <property type="entry name" value="(Trans)glycosidases"/>
    <property type="match status" value="1"/>
</dbReference>
<evidence type="ECO:0000256" key="16">
    <source>
        <dbReference type="PIRSR" id="PIRSR001024-4"/>
    </source>
</evidence>
<organism evidence="20 21">
    <name type="scientific">Mortierella isabellina</name>
    <name type="common">Filamentous fungus</name>
    <name type="synonym">Umbelopsis isabellina</name>
    <dbReference type="NCBI Taxonomy" id="91625"/>
    <lineage>
        <taxon>Eukaryota</taxon>
        <taxon>Fungi</taxon>
        <taxon>Fungi incertae sedis</taxon>
        <taxon>Mucoromycota</taxon>
        <taxon>Mucoromycotina</taxon>
        <taxon>Umbelopsidomycetes</taxon>
        <taxon>Umbelopsidales</taxon>
        <taxon>Umbelopsidaceae</taxon>
        <taxon>Umbelopsis</taxon>
    </lineage>
</organism>
<dbReference type="Pfam" id="PF09260">
    <property type="entry name" value="A_amylase_dom_C"/>
    <property type="match status" value="1"/>
</dbReference>
<feature type="domain" description="Glycosyl hydrolase family 13 catalytic" evidence="19">
    <location>
        <begin position="48"/>
        <end position="387"/>
    </location>
</feature>
<dbReference type="InterPro" id="IPR006047">
    <property type="entry name" value="GH13_cat_dom"/>
</dbReference>
<feature type="binding site" evidence="17">
    <location>
        <position position="149"/>
    </location>
    <ligand>
        <name>substrate</name>
    </ligand>
</feature>
<keyword evidence="6 18" id="KW-0732">Signal</keyword>
<evidence type="ECO:0000256" key="17">
    <source>
        <dbReference type="PIRSR" id="PIRSR001024-5"/>
    </source>
</evidence>
<dbReference type="AlphaFoldDB" id="A0A8H7PCQ5"/>
<keyword evidence="5 15" id="KW-0479">Metal-binding</keyword>
<feature type="site" description="Transition state stabilizer" evidence="14">
    <location>
        <position position="315"/>
    </location>
</feature>
<evidence type="ECO:0000313" key="20">
    <source>
        <dbReference type="EMBL" id="KAG2171467.1"/>
    </source>
</evidence>
<evidence type="ECO:0000256" key="10">
    <source>
        <dbReference type="ARBA" id="ARBA00023180"/>
    </source>
</evidence>
<keyword evidence="7" id="KW-0378">Hydrolase</keyword>
<feature type="binding site" evidence="15">
    <location>
        <position position="229"/>
    </location>
    <ligand>
        <name>Ca(2+)</name>
        <dbReference type="ChEBI" id="CHEBI:29108"/>
        <label>1</label>
    </ligand>
</feature>
<evidence type="ECO:0000256" key="11">
    <source>
        <dbReference type="ARBA" id="ARBA00023277"/>
    </source>
</evidence>
<dbReference type="PANTHER" id="PTHR10357:SF215">
    <property type="entry name" value="ALPHA-AMYLASE 1"/>
    <property type="match status" value="1"/>
</dbReference>
<dbReference type="InterPro" id="IPR015340">
    <property type="entry name" value="A_amylase_C_dom"/>
</dbReference>
<dbReference type="CDD" id="cd11319">
    <property type="entry name" value="AmyAc_euk_AmyA"/>
    <property type="match status" value="1"/>
</dbReference>
<protein>
    <recommendedName>
        <fullName evidence="4">alpha-amylase</fullName>
        <ecNumber evidence="4">3.2.1.1</ecNumber>
    </recommendedName>
</protein>
<feature type="binding site" evidence="15">
    <location>
        <position position="225"/>
    </location>
    <ligand>
        <name>Ca(2+)</name>
        <dbReference type="ChEBI" id="CHEBI:29108"/>
        <label>2</label>
    </ligand>
</feature>